<evidence type="ECO:0000313" key="2">
    <source>
        <dbReference type="EMBL" id="XBW75335.1"/>
    </source>
</evidence>
<evidence type="ECO:0000256" key="1">
    <source>
        <dbReference type="SAM" id="MobiDB-lite"/>
    </source>
</evidence>
<sequence>MLLFENDGVVPLEAFTTFGMSAKPGSTNPIGKFGTGLKYAVAITLRLGGTFRLFRGEEEYVFYTKDEDFRGKTFAKVRMKRRKGILSAWRYEALPFTTELGKHWEPWMAVRELEANVRDEQNGASCTSGTDGPTQYLPREGRTVIVIDCDAMEEAYGKLDEIFLPEREPLFEDDSVRIFDGPSNHVFYRGMRVTDLRKPSLYTYEMKHVFLTEDRTSQYPFLDNGNMKKALLACPSSAMVKYVVDNADGHHESTFDWDDKGPKASSAWYGALTRSSVGGRFAALRDNLHYGLGRNEDVEVTMEVRMWERVLETMRDVDESIYLQIKEQLVEAGWREDVSRPVEPQPETVKEMVDDEVPF</sequence>
<name>A0AAU7VGT4_9CAUD</name>
<gene>
    <name evidence="2" type="ORF">vBDshSR26L_20</name>
</gene>
<accession>A0AAU7VGT4</accession>
<protein>
    <submittedName>
        <fullName evidence="2">Uncharacterized protein</fullName>
    </submittedName>
</protein>
<proteinExistence type="predicted"/>
<organism evidence="2">
    <name type="scientific">Dinoroseobacter phage vB_DshS_R26L</name>
    <dbReference type="NCBI Taxonomy" id="3161158"/>
    <lineage>
        <taxon>Viruses</taxon>
        <taxon>Duplodnaviria</taxon>
        <taxon>Heunggongvirae</taxon>
        <taxon>Uroviricota</taxon>
        <taxon>Caudoviricetes</taxon>
        <taxon>Nanhaivirus</taxon>
    </lineage>
</organism>
<dbReference type="EMBL" id="PP882867">
    <property type="protein sequence ID" value="XBW75335.1"/>
    <property type="molecule type" value="Genomic_DNA"/>
</dbReference>
<reference evidence="2" key="1">
    <citation type="submission" date="2024-06" db="EMBL/GenBank/DDBJ databases">
        <authorList>
            <person name="Lu L."/>
            <person name="Wei N."/>
            <person name="Zhang R."/>
        </authorList>
    </citation>
    <scope>NUCLEOTIDE SEQUENCE</scope>
</reference>
<feature type="region of interest" description="Disordered" evidence="1">
    <location>
        <begin position="336"/>
        <end position="359"/>
    </location>
</feature>